<comment type="caution">
    <text evidence="13">The sequence shown here is derived from an EMBL/GenBank/DDBJ whole genome shotgun (WGS) entry which is preliminary data.</text>
</comment>
<dbReference type="PANTHER" id="PTHR24305:SF166">
    <property type="entry name" value="CYTOCHROME P450 12A4, MITOCHONDRIAL-RELATED"/>
    <property type="match status" value="1"/>
</dbReference>
<evidence type="ECO:0000256" key="4">
    <source>
        <dbReference type="ARBA" id="ARBA00010617"/>
    </source>
</evidence>
<comment type="pathway">
    <text evidence="3">Secondary metabolite biosynthesis; terpenoid biosynthesis.</text>
</comment>
<evidence type="ECO:0000313" key="14">
    <source>
        <dbReference type="Proteomes" id="UP001437256"/>
    </source>
</evidence>
<sequence length="337" mass="38701">MSWVLIQPNSPVNLIWISRLGEDHKRHRRVLSPAFSINHMRQFLPLFQGHVAHLTEKWNNQLQGTSTTIDIIPWFHKAALDIIGESAFSYYFGALENKPNELTKTLYQLEETGLDRTPLMTFLMALPRWTPSFFASLQAKYFPLTFELVAQRYLQLSNEKAKEVMKEAGLDIEDLDQNESVGSGKERDVLSVLVRANREEDPRKRLNEAEILAQMTTLIQAGHHTTGYSLSWIFYELSVHPEDQTKVYEEIKHARGRNPGEFTSADYDSMGHLMLVLKETLRLHPVLATLEREASKNDVLLLDFPVISESGAPVNEVLVQKGQRIRVDISSYNRYVH</sequence>
<dbReference type="PANTHER" id="PTHR24305">
    <property type="entry name" value="CYTOCHROME P450"/>
    <property type="match status" value="1"/>
</dbReference>
<dbReference type="PRINTS" id="PR00385">
    <property type="entry name" value="P450"/>
</dbReference>
<reference evidence="13 14" key="1">
    <citation type="submission" date="2024-05" db="EMBL/GenBank/DDBJ databases">
        <title>A draft genome resource for the thread blight pathogen Marasmius tenuissimus strain MS-2.</title>
        <authorList>
            <person name="Yulfo-Soto G.E."/>
            <person name="Baruah I.K."/>
            <person name="Amoako-Attah I."/>
            <person name="Bukari Y."/>
            <person name="Meinhardt L.W."/>
            <person name="Bailey B.A."/>
            <person name="Cohen S.P."/>
        </authorList>
    </citation>
    <scope>NUCLEOTIDE SEQUENCE [LARGE SCALE GENOMIC DNA]</scope>
    <source>
        <strain evidence="13 14">MS-2</strain>
    </source>
</reference>
<comment type="subcellular location">
    <subcellularLocation>
        <location evidence="2">Membrane</location>
    </subcellularLocation>
</comment>
<dbReference type="EMBL" id="JBBXMP010000068">
    <property type="protein sequence ID" value="KAL0064046.1"/>
    <property type="molecule type" value="Genomic_DNA"/>
</dbReference>
<organism evidence="13 14">
    <name type="scientific">Marasmius tenuissimus</name>
    <dbReference type="NCBI Taxonomy" id="585030"/>
    <lineage>
        <taxon>Eukaryota</taxon>
        <taxon>Fungi</taxon>
        <taxon>Dikarya</taxon>
        <taxon>Basidiomycota</taxon>
        <taxon>Agaricomycotina</taxon>
        <taxon>Agaricomycetes</taxon>
        <taxon>Agaricomycetidae</taxon>
        <taxon>Agaricales</taxon>
        <taxon>Marasmiineae</taxon>
        <taxon>Marasmiaceae</taxon>
        <taxon>Marasmius</taxon>
    </lineage>
</organism>
<keyword evidence="11" id="KW-0503">Monooxygenase</keyword>
<evidence type="ECO:0000256" key="2">
    <source>
        <dbReference type="ARBA" id="ARBA00004370"/>
    </source>
</evidence>
<dbReference type="InterPro" id="IPR050121">
    <property type="entry name" value="Cytochrome_P450_monoxygenase"/>
</dbReference>
<evidence type="ECO:0000256" key="3">
    <source>
        <dbReference type="ARBA" id="ARBA00004721"/>
    </source>
</evidence>
<keyword evidence="7" id="KW-0479">Metal-binding</keyword>
<evidence type="ECO:0000256" key="5">
    <source>
        <dbReference type="ARBA" id="ARBA00022617"/>
    </source>
</evidence>
<evidence type="ECO:0000256" key="9">
    <source>
        <dbReference type="ARBA" id="ARBA00023002"/>
    </source>
</evidence>
<accession>A0ABR2ZR34</accession>
<evidence type="ECO:0000256" key="8">
    <source>
        <dbReference type="ARBA" id="ARBA00022989"/>
    </source>
</evidence>
<dbReference type="SUPFAM" id="SSF48264">
    <property type="entry name" value="Cytochrome P450"/>
    <property type="match status" value="1"/>
</dbReference>
<evidence type="ECO:0000256" key="7">
    <source>
        <dbReference type="ARBA" id="ARBA00022723"/>
    </source>
</evidence>
<evidence type="ECO:0000256" key="11">
    <source>
        <dbReference type="ARBA" id="ARBA00023033"/>
    </source>
</evidence>
<evidence type="ECO:0000256" key="1">
    <source>
        <dbReference type="ARBA" id="ARBA00001971"/>
    </source>
</evidence>
<keyword evidence="6" id="KW-0812">Transmembrane</keyword>
<keyword evidence="10" id="KW-0408">Iron</keyword>
<dbReference type="Gene3D" id="1.10.630.10">
    <property type="entry name" value="Cytochrome P450"/>
    <property type="match status" value="1"/>
</dbReference>
<dbReference type="InterPro" id="IPR036396">
    <property type="entry name" value="Cyt_P450_sf"/>
</dbReference>
<evidence type="ECO:0000256" key="10">
    <source>
        <dbReference type="ARBA" id="ARBA00023004"/>
    </source>
</evidence>
<evidence type="ECO:0000256" key="12">
    <source>
        <dbReference type="ARBA" id="ARBA00023136"/>
    </source>
</evidence>
<evidence type="ECO:0000256" key="6">
    <source>
        <dbReference type="ARBA" id="ARBA00022692"/>
    </source>
</evidence>
<keyword evidence="9" id="KW-0560">Oxidoreductase</keyword>
<keyword evidence="8" id="KW-1133">Transmembrane helix</keyword>
<keyword evidence="12" id="KW-0472">Membrane</keyword>
<comment type="cofactor">
    <cofactor evidence="1">
        <name>heme</name>
        <dbReference type="ChEBI" id="CHEBI:30413"/>
    </cofactor>
</comment>
<dbReference type="InterPro" id="IPR001128">
    <property type="entry name" value="Cyt_P450"/>
</dbReference>
<evidence type="ECO:0000313" key="13">
    <source>
        <dbReference type="EMBL" id="KAL0064046.1"/>
    </source>
</evidence>
<protein>
    <recommendedName>
        <fullName evidence="15">Cytochrome P450</fullName>
    </recommendedName>
</protein>
<dbReference type="Pfam" id="PF00067">
    <property type="entry name" value="p450"/>
    <property type="match status" value="1"/>
</dbReference>
<comment type="similarity">
    <text evidence="4">Belongs to the cytochrome P450 family.</text>
</comment>
<keyword evidence="5" id="KW-0349">Heme</keyword>
<proteinExistence type="inferred from homology"/>
<dbReference type="Proteomes" id="UP001437256">
    <property type="component" value="Unassembled WGS sequence"/>
</dbReference>
<keyword evidence="14" id="KW-1185">Reference proteome</keyword>
<name>A0ABR2ZR34_9AGAR</name>
<evidence type="ECO:0008006" key="15">
    <source>
        <dbReference type="Google" id="ProtNLM"/>
    </source>
</evidence>
<gene>
    <name evidence="13" type="ORF">AAF712_009012</name>
</gene>